<dbReference type="InterPro" id="IPR018391">
    <property type="entry name" value="PQQ_b-propeller_rpt"/>
</dbReference>
<dbReference type="InterPro" id="IPR011047">
    <property type="entry name" value="Quinoprotein_ADH-like_sf"/>
</dbReference>
<feature type="domain" description="Pyrrolo-quinoline quinone repeat" evidence="1">
    <location>
        <begin position="403"/>
        <end position="501"/>
    </location>
</feature>
<comment type="caution">
    <text evidence="2">The sequence shown here is derived from an EMBL/GenBank/DDBJ whole genome shotgun (WGS) entry which is preliminary data.</text>
</comment>
<accession>A0ABN2SB40</accession>
<dbReference type="EMBL" id="BAAAOH010000001">
    <property type="protein sequence ID" value="GAA1983653.1"/>
    <property type="molecule type" value="Genomic_DNA"/>
</dbReference>
<dbReference type="Proteomes" id="UP001500326">
    <property type="component" value="Unassembled WGS sequence"/>
</dbReference>
<keyword evidence="3" id="KW-1185">Reference proteome</keyword>
<dbReference type="InterPro" id="IPR002372">
    <property type="entry name" value="PQQ_rpt_dom"/>
</dbReference>
<dbReference type="RefSeq" id="WP_344060439.1">
    <property type="nucleotide sequence ID" value="NZ_BAAAOH010000001.1"/>
</dbReference>
<evidence type="ECO:0000259" key="1">
    <source>
        <dbReference type="Pfam" id="PF13360"/>
    </source>
</evidence>
<organism evidence="2 3">
    <name type="scientific">Microbacterium pumilum</name>
    <dbReference type="NCBI Taxonomy" id="344165"/>
    <lineage>
        <taxon>Bacteria</taxon>
        <taxon>Bacillati</taxon>
        <taxon>Actinomycetota</taxon>
        <taxon>Actinomycetes</taxon>
        <taxon>Micrococcales</taxon>
        <taxon>Microbacteriaceae</taxon>
        <taxon>Microbacterium</taxon>
    </lineage>
</organism>
<dbReference type="SUPFAM" id="SSF50998">
    <property type="entry name" value="Quinoprotein alcohol dehydrogenase-like"/>
    <property type="match status" value="1"/>
</dbReference>
<proteinExistence type="predicted"/>
<gene>
    <name evidence="2" type="ORF">GCM10009777_16940</name>
</gene>
<sequence length="603" mass="61965">MTRRSRRRAVAWVAVVGAVVVGSAGLVAASDPRGPELGGAAAAYVPEDGAADWVQIEGQSGPQQRENGVTVAVPVLFELPEIARTAAIAGYTEDELRTARHWTVRTTPADVAGGQSFVTTDLYSVTAAGVRLVMSLGAANSFVFQPGPVVLAPDVRDGASWTSEGEGWWVSAPQPGEETPAVQVSYSGVYSAGAVRDDFLAEHDGQDCLQVDGRLELVEATTPASGEVVFDEAVLWCPARGAVASVTSVGGGAPVRSGPADPAPFDAPVTTVAAYDWPDDWAVHPLTVAHVDPLFGETPLALTPALQPVTLGATLAVPDGNTGSVGLFARDGDVLRRTAILRPGGDVSVLGAAEGVLLAATTQRNIVAYTTDGIRRWVAPIGDVLVAPPIASGTGNVLIAGVDGRVRALDAGTGEEVWATDVSPDALDGLFRADDAAVTVDRAGRVTALSLSDGAVRWSAEEENLDALTTTDDAVFIARDNSLVRRDAATGTLAWSSPTDTGADGVAAVGDAIVVLTWSDVRAYAAGTGAPLWRAAGADRAVTDGDVIVLDGRGPTRVLDAGGRGEADFDIEPEGLGSARFLVGDADGAWVIDSISGTTWIGR</sequence>
<evidence type="ECO:0000313" key="3">
    <source>
        <dbReference type="Proteomes" id="UP001500326"/>
    </source>
</evidence>
<dbReference type="InterPro" id="IPR015943">
    <property type="entry name" value="WD40/YVTN_repeat-like_dom_sf"/>
</dbReference>
<reference evidence="2 3" key="1">
    <citation type="journal article" date="2019" name="Int. J. Syst. Evol. Microbiol.">
        <title>The Global Catalogue of Microorganisms (GCM) 10K type strain sequencing project: providing services to taxonomists for standard genome sequencing and annotation.</title>
        <authorList>
            <consortium name="The Broad Institute Genomics Platform"/>
            <consortium name="The Broad Institute Genome Sequencing Center for Infectious Disease"/>
            <person name="Wu L."/>
            <person name="Ma J."/>
        </authorList>
    </citation>
    <scope>NUCLEOTIDE SEQUENCE [LARGE SCALE GENOMIC DNA]</scope>
    <source>
        <strain evidence="2 3">JCM 14902</strain>
    </source>
</reference>
<name>A0ABN2SB40_9MICO</name>
<dbReference type="Gene3D" id="2.130.10.10">
    <property type="entry name" value="YVTN repeat-like/Quinoprotein amine dehydrogenase"/>
    <property type="match status" value="1"/>
</dbReference>
<evidence type="ECO:0000313" key="2">
    <source>
        <dbReference type="EMBL" id="GAA1983653.1"/>
    </source>
</evidence>
<dbReference type="Pfam" id="PF13360">
    <property type="entry name" value="PQQ_2"/>
    <property type="match status" value="1"/>
</dbReference>
<dbReference type="SMART" id="SM00564">
    <property type="entry name" value="PQQ"/>
    <property type="match status" value="4"/>
</dbReference>
<protein>
    <recommendedName>
        <fullName evidence="1">Pyrrolo-quinoline quinone repeat domain-containing protein</fullName>
    </recommendedName>
</protein>